<accession>A0A146JXX4</accession>
<evidence type="ECO:0000256" key="1">
    <source>
        <dbReference type="SAM" id="Coils"/>
    </source>
</evidence>
<reference evidence="2" key="1">
    <citation type="submission" date="2015-07" db="EMBL/GenBank/DDBJ databases">
        <title>Adaptation to a free-living lifestyle via gene acquisitions in the diplomonad Trepomonas sp. PC1.</title>
        <authorList>
            <person name="Xu F."/>
            <person name="Jerlstrom-Hultqvist J."/>
            <person name="Kolisko M."/>
            <person name="Simpson A.G.B."/>
            <person name="Roger A.J."/>
            <person name="Svard S.G."/>
            <person name="Andersson J.O."/>
        </authorList>
    </citation>
    <scope>NUCLEOTIDE SEQUENCE</scope>
    <source>
        <strain evidence="2">PC1</strain>
    </source>
</reference>
<keyword evidence="1" id="KW-0175">Coiled coil</keyword>
<dbReference type="AlphaFoldDB" id="A0A146JXX4"/>
<feature type="coiled-coil region" evidence="1">
    <location>
        <begin position="322"/>
        <end position="353"/>
    </location>
</feature>
<name>A0A146JXX4_9EUKA</name>
<sequence length="355" mass="42340">KIYGIDQCAHSLTEEFYKPVVLRLHNISKQQLSDQVKILEMCRVDLQQMKQTDRSTKLLNLINVFFQYPLARAYLLASQRYQERKLFITQEILEKRRRVALNIIEIEDETRKCSQISGQVQQLEKNLQQMDELYIKKQTKDATRTRAIQMSRKCQKVIVDLQTLEKVLDQEKVRSIQIMQENISLKEAQLKTQSDIQDVDWKIQQIQIQQQGYIDQIEQKCLQEIQQINSEYDNLKMSLTKFMELKSELQVWQQKAAEKGLESQKLKDYYKEQDKISQEMVEQLEDMIFQSDQNNMTIEQTKQQIEILKDLTVNVAVDQSRIAEAQDMYEKAIMQLKHEKQRLDEEYKYLLGKRQ</sequence>
<gene>
    <name evidence="2" type="ORF">TPC1_31447</name>
</gene>
<evidence type="ECO:0000313" key="2">
    <source>
        <dbReference type="EMBL" id="JAP89058.1"/>
    </source>
</evidence>
<feature type="non-terminal residue" evidence="2">
    <location>
        <position position="1"/>
    </location>
</feature>
<feature type="coiled-coil region" evidence="1">
    <location>
        <begin position="106"/>
        <end position="140"/>
    </location>
</feature>
<dbReference type="EMBL" id="GDID01007548">
    <property type="protein sequence ID" value="JAP89058.1"/>
    <property type="molecule type" value="Transcribed_RNA"/>
</dbReference>
<proteinExistence type="predicted"/>
<organism evidence="2">
    <name type="scientific">Trepomonas sp. PC1</name>
    <dbReference type="NCBI Taxonomy" id="1076344"/>
    <lineage>
        <taxon>Eukaryota</taxon>
        <taxon>Metamonada</taxon>
        <taxon>Diplomonadida</taxon>
        <taxon>Hexamitidae</taxon>
        <taxon>Hexamitinae</taxon>
        <taxon>Trepomonas</taxon>
    </lineage>
</organism>
<protein>
    <submittedName>
        <fullName evidence="2">Uncharacterized protein</fullName>
    </submittedName>
</protein>